<organism evidence="2 3">
    <name type="scientific">Anas platyrhynchos</name>
    <name type="common">Mallard</name>
    <name type="synonym">Anas boschas</name>
    <dbReference type="NCBI Taxonomy" id="8839"/>
    <lineage>
        <taxon>Eukaryota</taxon>
        <taxon>Metazoa</taxon>
        <taxon>Chordata</taxon>
        <taxon>Craniata</taxon>
        <taxon>Vertebrata</taxon>
        <taxon>Euteleostomi</taxon>
        <taxon>Archelosauria</taxon>
        <taxon>Archosauria</taxon>
        <taxon>Dinosauria</taxon>
        <taxon>Saurischia</taxon>
        <taxon>Theropoda</taxon>
        <taxon>Coelurosauria</taxon>
        <taxon>Aves</taxon>
        <taxon>Neognathae</taxon>
        <taxon>Galloanserae</taxon>
        <taxon>Anseriformes</taxon>
        <taxon>Anatidae</taxon>
        <taxon>Anatinae</taxon>
        <taxon>Anas</taxon>
    </lineage>
</organism>
<gene>
    <name evidence="2" type="ORF">Anapl_00204</name>
</gene>
<evidence type="ECO:0000256" key="1">
    <source>
        <dbReference type="SAM" id="MobiDB-lite"/>
    </source>
</evidence>
<evidence type="ECO:0000313" key="3">
    <source>
        <dbReference type="Proteomes" id="UP000296049"/>
    </source>
</evidence>
<name>R0LUT5_ANAPL</name>
<feature type="region of interest" description="Disordered" evidence="1">
    <location>
        <begin position="124"/>
        <end position="178"/>
    </location>
</feature>
<dbReference type="EMBL" id="KB742808">
    <property type="protein sequence ID" value="EOB04198.1"/>
    <property type="molecule type" value="Genomic_DNA"/>
</dbReference>
<feature type="compositionally biased region" description="Basic and acidic residues" evidence="1">
    <location>
        <begin position="153"/>
        <end position="163"/>
    </location>
</feature>
<accession>R0LUT5</accession>
<dbReference type="AlphaFoldDB" id="R0LUT5"/>
<reference evidence="3" key="1">
    <citation type="journal article" date="2013" name="Nat. Genet.">
        <title>The duck genome and transcriptome provide insight into an avian influenza virus reservoir species.</title>
        <authorList>
            <person name="Huang Y."/>
            <person name="Li Y."/>
            <person name="Burt D.W."/>
            <person name="Chen H."/>
            <person name="Zhang Y."/>
            <person name="Qian W."/>
            <person name="Kim H."/>
            <person name="Gan S."/>
            <person name="Zhao Y."/>
            <person name="Li J."/>
            <person name="Yi K."/>
            <person name="Feng H."/>
            <person name="Zhu P."/>
            <person name="Li B."/>
            <person name="Liu Q."/>
            <person name="Fairley S."/>
            <person name="Magor K.E."/>
            <person name="Du Z."/>
            <person name="Hu X."/>
            <person name="Goodman L."/>
            <person name="Tafer H."/>
            <person name="Vignal A."/>
            <person name="Lee T."/>
            <person name="Kim K.W."/>
            <person name="Sheng Z."/>
            <person name="An Y."/>
            <person name="Searle S."/>
            <person name="Herrero J."/>
            <person name="Groenen M.A."/>
            <person name="Crooijmans R.P."/>
            <person name="Faraut T."/>
            <person name="Cai Q."/>
            <person name="Webster R.G."/>
            <person name="Aldridge J.R."/>
            <person name="Warren W.C."/>
            <person name="Bartschat S."/>
            <person name="Kehr S."/>
            <person name="Marz M."/>
            <person name="Stadler P.F."/>
            <person name="Smith J."/>
            <person name="Kraus R.H."/>
            <person name="Zhao Y."/>
            <person name="Ren L."/>
            <person name="Fei J."/>
            <person name="Morisson M."/>
            <person name="Kaiser P."/>
            <person name="Griffin D.K."/>
            <person name="Rao M."/>
            <person name="Pitel F."/>
            <person name="Wang J."/>
            <person name="Li N."/>
        </authorList>
    </citation>
    <scope>NUCLEOTIDE SEQUENCE [LARGE SCALE GENOMIC DNA]</scope>
</reference>
<proteinExistence type="predicted"/>
<sequence>MDIVLNPSTQTLHSLYEEATDATRNINKTSNIWSSSKQNAVEGLLYRKRAYLGREKTVTLITSSYSEEGKVKYTEIIASLQASKNSNLQPARAGKEGTVLLMAVTIPQRKKKGFEHTASARGRCLCAKPPTGQDRTPHGSGSSSAERPAPRFLPDRAPGKEKAAQQATEPQTERHPHEAEVGIGTLQSTASQALSSRRCHPRHIVGASSSYPAQYTTALCLQAD</sequence>
<dbReference type="Proteomes" id="UP000296049">
    <property type="component" value="Unassembled WGS sequence"/>
</dbReference>
<keyword evidence="3" id="KW-1185">Reference proteome</keyword>
<protein>
    <submittedName>
        <fullName evidence="2">Uncharacterized protein</fullName>
    </submittedName>
</protein>
<evidence type="ECO:0000313" key="2">
    <source>
        <dbReference type="EMBL" id="EOB04198.1"/>
    </source>
</evidence>